<proteinExistence type="predicted"/>
<reference evidence="1" key="2">
    <citation type="journal article" date="2015" name="Fish Shellfish Immunol.">
        <title>Early steps in the European eel (Anguilla anguilla)-Vibrio vulnificus interaction in the gills: Role of the RtxA13 toxin.</title>
        <authorList>
            <person name="Callol A."/>
            <person name="Pajuelo D."/>
            <person name="Ebbesson L."/>
            <person name="Teles M."/>
            <person name="MacKenzie S."/>
            <person name="Amaro C."/>
        </authorList>
    </citation>
    <scope>NUCLEOTIDE SEQUENCE</scope>
</reference>
<dbReference type="AlphaFoldDB" id="A0A0E9PD79"/>
<protein>
    <submittedName>
        <fullName evidence="1">Uncharacterized protein</fullName>
    </submittedName>
</protein>
<organism evidence="1">
    <name type="scientific">Anguilla anguilla</name>
    <name type="common">European freshwater eel</name>
    <name type="synonym">Muraena anguilla</name>
    <dbReference type="NCBI Taxonomy" id="7936"/>
    <lineage>
        <taxon>Eukaryota</taxon>
        <taxon>Metazoa</taxon>
        <taxon>Chordata</taxon>
        <taxon>Craniata</taxon>
        <taxon>Vertebrata</taxon>
        <taxon>Euteleostomi</taxon>
        <taxon>Actinopterygii</taxon>
        <taxon>Neopterygii</taxon>
        <taxon>Teleostei</taxon>
        <taxon>Anguilliformes</taxon>
        <taxon>Anguillidae</taxon>
        <taxon>Anguilla</taxon>
    </lineage>
</organism>
<name>A0A0E9PD79_ANGAN</name>
<reference evidence="1" key="1">
    <citation type="submission" date="2014-11" db="EMBL/GenBank/DDBJ databases">
        <authorList>
            <person name="Amaro Gonzalez C."/>
        </authorList>
    </citation>
    <scope>NUCLEOTIDE SEQUENCE</scope>
</reference>
<accession>A0A0E9PD79</accession>
<sequence>MSCHFKGCQNCWNRDVTKSFLRLSKTRPQKVTAARCNGSIINVTDMLSILVLF</sequence>
<dbReference type="EMBL" id="GBXM01106098">
    <property type="protein sequence ID" value="JAH02479.1"/>
    <property type="molecule type" value="Transcribed_RNA"/>
</dbReference>
<evidence type="ECO:0000313" key="1">
    <source>
        <dbReference type="EMBL" id="JAH02479.1"/>
    </source>
</evidence>